<proteinExistence type="predicted"/>
<name>A0AA39IJP9_9BILA</name>
<accession>A0AA39IJP9</accession>
<dbReference type="EMBL" id="JAUCMV010000001">
    <property type="protein sequence ID" value="KAK0425601.1"/>
    <property type="molecule type" value="Genomic_DNA"/>
</dbReference>
<evidence type="ECO:0000313" key="2">
    <source>
        <dbReference type="EMBL" id="KAK0425601.1"/>
    </source>
</evidence>
<feature type="region of interest" description="Disordered" evidence="1">
    <location>
        <begin position="272"/>
        <end position="291"/>
    </location>
</feature>
<dbReference type="PANTHER" id="PTHR33939">
    <property type="entry name" value="PROTEIN CBG22215"/>
    <property type="match status" value="1"/>
</dbReference>
<dbReference type="Proteomes" id="UP001175271">
    <property type="component" value="Unassembled WGS sequence"/>
</dbReference>
<dbReference type="Gene3D" id="3.30.420.10">
    <property type="entry name" value="Ribonuclease H-like superfamily/Ribonuclease H"/>
    <property type="match status" value="1"/>
</dbReference>
<protein>
    <recommendedName>
        <fullName evidence="4">Tc1-like transposase DDE domain-containing protein</fullName>
    </recommendedName>
</protein>
<dbReference type="AlphaFoldDB" id="A0AA39IJP9"/>
<keyword evidence="3" id="KW-1185">Reference proteome</keyword>
<gene>
    <name evidence="2" type="ORF">QR680_009282</name>
</gene>
<evidence type="ECO:0008006" key="4">
    <source>
        <dbReference type="Google" id="ProtNLM"/>
    </source>
</evidence>
<dbReference type="InterPro" id="IPR036397">
    <property type="entry name" value="RNaseH_sf"/>
</dbReference>
<reference evidence="2" key="1">
    <citation type="submission" date="2023-06" db="EMBL/GenBank/DDBJ databases">
        <title>Genomic analysis of the entomopathogenic nematode Steinernema hermaphroditum.</title>
        <authorList>
            <person name="Schwarz E.M."/>
            <person name="Heppert J.K."/>
            <person name="Baniya A."/>
            <person name="Schwartz H.T."/>
            <person name="Tan C.-H."/>
            <person name="Antoshechkin I."/>
            <person name="Sternberg P.W."/>
            <person name="Goodrich-Blair H."/>
            <person name="Dillman A.R."/>
        </authorList>
    </citation>
    <scope>NUCLEOTIDE SEQUENCE</scope>
    <source>
        <strain evidence="2">PS9179</strain>
        <tissue evidence="2">Whole animal</tissue>
    </source>
</reference>
<comment type="caution">
    <text evidence="2">The sequence shown here is derived from an EMBL/GenBank/DDBJ whole genome shotgun (WGS) entry which is preliminary data.</text>
</comment>
<dbReference type="PANTHER" id="PTHR33939:SF1">
    <property type="entry name" value="DUF4371 DOMAIN-CONTAINING PROTEIN"/>
    <property type="match status" value="1"/>
</dbReference>
<evidence type="ECO:0000313" key="3">
    <source>
        <dbReference type="Proteomes" id="UP001175271"/>
    </source>
</evidence>
<sequence length="291" mass="33480">MRYLTKLQEIRNSGQYEIFYCDETWIYEGMTHRYDWIPRQSLAERQTMGLSFGPSAPSSKGKRAIVLHCIGRLGPVDGALDMFVSGMNTDEEYHRQMTAEYFERWIEKLLPLLVHAANGKKPCLVLDNAPYHGRILEKVPTQRWKKAELIEFLNHHCVVFSGSETRKELLAIAVSLLEGRRESFIKRYVDERCKEFGVELVRFNAIEFFWGWSKTELSKVITHNEKIAGIMAHAERIFSSVPTGSCEHFVNHVEDVENSFLDAHQSSLSQVEEREVTSDIEESSGSVISDE</sequence>
<evidence type="ECO:0000256" key="1">
    <source>
        <dbReference type="SAM" id="MobiDB-lite"/>
    </source>
</evidence>
<organism evidence="2 3">
    <name type="scientific">Steinernema hermaphroditum</name>
    <dbReference type="NCBI Taxonomy" id="289476"/>
    <lineage>
        <taxon>Eukaryota</taxon>
        <taxon>Metazoa</taxon>
        <taxon>Ecdysozoa</taxon>
        <taxon>Nematoda</taxon>
        <taxon>Chromadorea</taxon>
        <taxon>Rhabditida</taxon>
        <taxon>Tylenchina</taxon>
        <taxon>Panagrolaimomorpha</taxon>
        <taxon>Strongyloidoidea</taxon>
        <taxon>Steinernematidae</taxon>
        <taxon>Steinernema</taxon>
    </lineage>
</organism>
<dbReference type="GO" id="GO:0003676">
    <property type="term" value="F:nucleic acid binding"/>
    <property type="evidence" value="ECO:0007669"/>
    <property type="project" value="InterPro"/>
</dbReference>